<evidence type="ECO:0000256" key="7">
    <source>
        <dbReference type="ARBA" id="ARBA00022833"/>
    </source>
</evidence>
<evidence type="ECO:0000256" key="10">
    <source>
        <dbReference type="ARBA" id="ARBA00022917"/>
    </source>
</evidence>
<dbReference type="InterPro" id="IPR004154">
    <property type="entry name" value="Anticodon-bd"/>
</dbReference>
<dbReference type="NCBIfam" id="TIGR00418">
    <property type="entry name" value="thrS"/>
    <property type="match status" value="1"/>
</dbReference>
<dbReference type="PROSITE" id="PS50862">
    <property type="entry name" value="AA_TRNA_LIGASE_II"/>
    <property type="match status" value="1"/>
</dbReference>
<evidence type="ECO:0000256" key="6">
    <source>
        <dbReference type="ARBA" id="ARBA00022741"/>
    </source>
</evidence>
<feature type="domain" description="TGS" evidence="15">
    <location>
        <begin position="1"/>
        <end position="62"/>
    </location>
</feature>
<dbReference type="InterPro" id="IPR012675">
    <property type="entry name" value="Beta-grasp_dom_sf"/>
</dbReference>
<comment type="subunit">
    <text evidence="13">Homodimer.</text>
</comment>
<keyword evidence="10 13" id="KW-0648">Protein biosynthesis</keyword>
<evidence type="ECO:0000256" key="4">
    <source>
        <dbReference type="ARBA" id="ARBA00022598"/>
    </source>
</evidence>
<proteinExistence type="inferred from homology"/>
<dbReference type="HAMAP" id="MF_00184">
    <property type="entry name" value="Thr_tRNA_synth"/>
    <property type="match status" value="1"/>
</dbReference>
<dbReference type="Pfam" id="PF03129">
    <property type="entry name" value="HGTP_anticodon"/>
    <property type="match status" value="1"/>
</dbReference>
<sequence length="648" mass="74190">MSIQITFPDGNVRQYDAGVTALDVARSISEGLARNVLVANINGQLRDLTTAITMDATINFVKWDDEDGKSTFWHSSAHLMAEAVEELFPEAKFWVGPPLKSPAGFYYDIDLGDKKISEDDLLKLEALMKDKAKANSAYIRKEIPKAEAVAYFTEKGDQYKLDLLTNLEDGNISLYTQGGFTDLCRGPHIPNTGLIKAIKLTNIAGAYWKGDVNNKQLTRIYGVTFPSQKELDAHLALLEEAKKRDHRKLGKELGIFTFNDDIGQGLPLWMPNGAIVIEELERLAKETEDDADYKRVVTPHIAKENLYLTSGHLPYYADSMYPPMELDGEKYYLKAMNCPHHHKIFDAEHRSYKELPLRLAEYGTCYRYEQSGELFGLMRVRCLHMNDAHIYCTREQFAQEFRAVNEMYIKYFKIFGVEKYVMRLSLHDPAKLGKKYIDEPELWLETEQMVREVLIESNIPFVEVQDEGAFYGPKIDVQIWSAIGREFTLATNQVDFAQGRRFKLSFTNANNEPEVPLIIHRAPLGTHERFIGFLLEHYAGKFPLWLNPRQVTILPISDKFMDYCKDVQKRLKKAGIRVAIDDRNEKIGKKIREAELGRSSYMLVIGEKEMTEGKAAVRKQGKGDIGVKTIEEIITDFKYEIEERLSNE</sequence>
<evidence type="ECO:0000256" key="13">
    <source>
        <dbReference type="HAMAP-Rule" id="MF_00184"/>
    </source>
</evidence>
<dbReference type="InterPro" id="IPR047246">
    <property type="entry name" value="ThrRS_anticodon"/>
</dbReference>
<evidence type="ECO:0000313" key="16">
    <source>
        <dbReference type="EMBL" id="MDA3614238.1"/>
    </source>
</evidence>
<dbReference type="InterPro" id="IPR018163">
    <property type="entry name" value="Thr/Ala-tRNA-synth_IIc_edit"/>
</dbReference>
<evidence type="ECO:0000259" key="14">
    <source>
        <dbReference type="PROSITE" id="PS50862"/>
    </source>
</evidence>
<dbReference type="InterPro" id="IPR004095">
    <property type="entry name" value="TGS"/>
</dbReference>
<evidence type="ECO:0000256" key="5">
    <source>
        <dbReference type="ARBA" id="ARBA00022723"/>
    </source>
</evidence>
<keyword evidence="8 13" id="KW-0067">ATP-binding</keyword>
<comment type="subcellular location">
    <subcellularLocation>
        <location evidence="13">Cytoplasm</location>
    </subcellularLocation>
</comment>
<dbReference type="InterPro" id="IPR002314">
    <property type="entry name" value="aa-tRNA-synt_IIb"/>
</dbReference>
<dbReference type="PROSITE" id="PS51880">
    <property type="entry name" value="TGS"/>
    <property type="match status" value="1"/>
</dbReference>
<dbReference type="PRINTS" id="PR01047">
    <property type="entry name" value="TRNASYNTHTHR"/>
</dbReference>
<dbReference type="Pfam" id="PF07973">
    <property type="entry name" value="tRNA_SAD"/>
    <property type="match status" value="1"/>
</dbReference>
<evidence type="ECO:0000256" key="3">
    <source>
        <dbReference type="ARBA" id="ARBA00022555"/>
    </source>
</evidence>
<dbReference type="Gene3D" id="3.30.54.20">
    <property type="match status" value="1"/>
</dbReference>
<comment type="similarity">
    <text evidence="1 13">Belongs to the class-II aminoacyl-tRNA synthetase family.</text>
</comment>
<dbReference type="EC" id="6.1.1.3" evidence="13"/>
<feature type="binding site" evidence="13">
    <location>
        <position position="389"/>
    </location>
    <ligand>
        <name>Zn(2+)</name>
        <dbReference type="ChEBI" id="CHEBI:29105"/>
        <note>catalytic</note>
    </ligand>
</feature>
<dbReference type="InterPro" id="IPR012947">
    <property type="entry name" value="tRNA_SAD"/>
</dbReference>
<dbReference type="Proteomes" id="UP001210231">
    <property type="component" value="Unassembled WGS sequence"/>
</dbReference>
<dbReference type="SUPFAM" id="SSF55681">
    <property type="entry name" value="Class II aaRS and biotin synthetases"/>
    <property type="match status" value="1"/>
</dbReference>
<name>A0ABT4UHD2_9BACT</name>
<dbReference type="PANTHER" id="PTHR11451">
    <property type="entry name" value="THREONINE-TRNA LIGASE"/>
    <property type="match status" value="1"/>
</dbReference>
<comment type="caution">
    <text evidence="13">Lacks conserved residue(s) required for the propagation of feature annotation.</text>
</comment>
<evidence type="ECO:0000259" key="15">
    <source>
        <dbReference type="PROSITE" id="PS51880"/>
    </source>
</evidence>
<comment type="cofactor">
    <cofactor evidence="13">
        <name>Zn(2+)</name>
        <dbReference type="ChEBI" id="CHEBI:29105"/>
    </cofactor>
    <text evidence="13">Binds 1 zinc ion per subunit.</text>
</comment>
<evidence type="ECO:0000256" key="2">
    <source>
        <dbReference type="ARBA" id="ARBA00022490"/>
    </source>
</evidence>
<comment type="catalytic activity">
    <reaction evidence="12 13">
        <text>tRNA(Thr) + L-threonine + ATP = L-threonyl-tRNA(Thr) + AMP + diphosphate + H(+)</text>
        <dbReference type="Rhea" id="RHEA:24624"/>
        <dbReference type="Rhea" id="RHEA-COMP:9670"/>
        <dbReference type="Rhea" id="RHEA-COMP:9704"/>
        <dbReference type="ChEBI" id="CHEBI:15378"/>
        <dbReference type="ChEBI" id="CHEBI:30616"/>
        <dbReference type="ChEBI" id="CHEBI:33019"/>
        <dbReference type="ChEBI" id="CHEBI:57926"/>
        <dbReference type="ChEBI" id="CHEBI:78442"/>
        <dbReference type="ChEBI" id="CHEBI:78534"/>
        <dbReference type="ChEBI" id="CHEBI:456215"/>
        <dbReference type="EC" id="6.1.1.3"/>
    </reaction>
</comment>
<dbReference type="Pfam" id="PF02824">
    <property type="entry name" value="TGS"/>
    <property type="match status" value="1"/>
</dbReference>
<keyword evidence="11 13" id="KW-0030">Aminoacyl-tRNA synthetase</keyword>
<dbReference type="SUPFAM" id="SSF55186">
    <property type="entry name" value="ThrRS/AlaRS common domain"/>
    <property type="match status" value="1"/>
</dbReference>
<dbReference type="InterPro" id="IPR045864">
    <property type="entry name" value="aa-tRNA-synth_II/BPL/LPL"/>
</dbReference>
<keyword evidence="7 13" id="KW-0862">Zinc</keyword>
<accession>A0ABT4UHD2</accession>
<keyword evidence="4 13" id="KW-0436">Ligase</keyword>
<dbReference type="InterPro" id="IPR033728">
    <property type="entry name" value="ThrRS_core"/>
</dbReference>
<evidence type="ECO:0000256" key="1">
    <source>
        <dbReference type="ARBA" id="ARBA00008226"/>
    </source>
</evidence>
<protein>
    <recommendedName>
        <fullName evidence="13">Threonine--tRNA ligase</fullName>
        <ecNumber evidence="13">6.1.1.3</ecNumber>
    </recommendedName>
    <alternativeName>
        <fullName evidence="13">Threonyl-tRNA synthetase</fullName>
        <shortName evidence="13">ThrRS</shortName>
    </alternativeName>
</protein>
<dbReference type="RefSeq" id="WP_407030566.1">
    <property type="nucleotide sequence ID" value="NZ_JAQGEF010000005.1"/>
</dbReference>
<comment type="caution">
    <text evidence="16">The sequence shown here is derived from an EMBL/GenBank/DDBJ whole genome shotgun (WGS) entry which is preliminary data.</text>
</comment>
<feature type="domain" description="Aminoacyl-transfer RNA synthetases class-II family profile" evidence="14">
    <location>
        <begin position="232"/>
        <end position="543"/>
    </location>
</feature>
<dbReference type="GO" id="GO:0004829">
    <property type="term" value="F:threonine-tRNA ligase activity"/>
    <property type="evidence" value="ECO:0007669"/>
    <property type="project" value="UniProtKB-EC"/>
</dbReference>
<dbReference type="Gene3D" id="3.30.980.10">
    <property type="entry name" value="Threonyl-trna Synthetase, Chain A, domain 2"/>
    <property type="match status" value="1"/>
</dbReference>
<dbReference type="Gene3D" id="3.30.930.10">
    <property type="entry name" value="Bira Bifunctional Protein, Domain 2"/>
    <property type="match status" value="1"/>
</dbReference>
<dbReference type="EMBL" id="JAQGEF010000005">
    <property type="protein sequence ID" value="MDA3614238.1"/>
    <property type="molecule type" value="Genomic_DNA"/>
</dbReference>
<dbReference type="InterPro" id="IPR002320">
    <property type="entry name" value="Thr-tRNA-ligase_IIa"/>
</dbReference>
<evidence type="ECO:0000256" key="12">
    <source>
        <dbReference type="ARBA" id="ARBA00049515"/>
    </source>
</evidence>
<keyword evidence="6 13" id="KW-0547">Nucleotide-binding</keyword>
<dbReference type="SMART" id="SM00863">
    <property type="entry name" value="tRNA_SAD"/>
    <property type="match status" value="1"/>
</dbReference>
<evidence type="ECO:0000256" key="9">
    <source>
        <dbReference type="ARBA" id="ARBA00022884"/>
    </source>
</evidence>
<evidence type="ECO:0000256" key="11">
    <source>
        <dbReference type="ARBA" id="ARBA00023146"/>
    </source>
</evidence>
<feature type="binding site" evidence="13">
    <location>
        <position position="520"/>
    </location>
    <ligand>
        <name>Zn(2+)</name>
        <dbReference type="ChEBI" id="CHEBI:29105"/>
        <note>catalytic</note>
    </ligand>
</feature>
<dbReference type="Gene3D" id="3.10.20.30">
    <property type="match status" value="1"/>
</dbReference>
<keyword evidence="5 13" id="KW-0479">Metal-binding</keyword>
<dbReference type="CDD" id="cd00860">
    <property type="entry name" value="ThrRS_anticodon"/>
    <property type="match status" value="1"/>
</dbReference>
<organism evidence="16 17">
    <name type="scientific">Polluticaenibacter yanchengensis</name>
    <dbReference type="NCBI Taxonomy" id="3014562"/>
    <lineage>
        <taxon>Bacteria</taxon>
        <taxon>Pseudomonadati</taxon>
        <taxon>Bacteroidota</taxon>
        <taxon>Chitinophagia</taxon>
        <taxon>Chitinophagales</taxon>
        <taxon>Chitinophagaceae</taxon>
        <taxon>Polluticaenibacter</taxon>
    </lineage>
</organism>
<dbReference type="InterPro" id="IPR006195">
    <property type="entry name" value="aa-tRNA-synth_II"/>
</dbReference>
<dbReference type="Pfam" id="PF00587">
    <property type="entry name" value="tRNA-synt_2b"/>
    <property type="match status" value="1"/>
</dbReference>
<gene>
    <name evidence="13 16" type="primary">thrS</name>
    <name evidence="16" type="ORF">O3P16_05425</name>
</gene>
<dbReference type="SUPFAM" id="SSF81271">
    <property type="entry name" value="TGS-like"/>
    <property type="match status" value="1"/>
</dbReference>
<keyword evidence="17" id="KW-1185">Reference proteome</keyword>
<evidence type="ECO:0000313" key="17">
    <source>
        <dbReference type="Proteomes" id="UP001210231"/>
    </source>
</evidence>
<evidence type="ECO:0000256" key="8">
    <source>
        <dbReference type="ARBA" id="ARBA00022840"/>
    </source>
</evidence>
<dbReference type="InterPro" id="IPR036621">
    <property type="entry name" value="Anticodon-bd_dom_sf"/>
</dbReference>
<dbReference type="InterPro" id="IPR012676">
    <property type="entry name" value="TGS-like"/>
</dbReference>
<feature type="binding site" evidence="13">
    <location>
        <position position="338"/>
    </location>
    <ligand>
        <name>Zn(2+)</name>
        <dbReference type="ChEBI" id="CHEBI:29105"/>
        <note>catalytic</note>
    </ligand>
</feature>
<keyword evidence="9 13" id="KW-0694">RNA-binding</keyword>
<dbReference type="CDD" id="cd01667">
    <property type="entry name" value="TGS_ThrRS"/>
    <property type="match status" value="1"/>
</dbReference>
<dbReference type="PANTHER" id="PTHR11451:SF44">
    <property type="entry name" value="THREONINE--TRNA LIGASE, CHLOROPLASTIC_MITOCHONDRIAL 2"/>
    <property type="match status" value="1"/>
</dbReference>
<keyword evidence="2 13" id="KW-0963">Cytoplasm</keyword>
<dbReference type="CDD" id="cd00771">
    <property type="entry name" value="ThrRS_core"/>
    <property type="match status" value="1"/>
</dbReference>
<dbReference type="Gene3D" id="3.40.50.800">
    <property type="entry name" value="Anticodon-binding domain"/>
    <property type="match status" value="1"/>
</dbReference>
<reference evidence="16 17" key="1">
    <citation type="submission" date="2022-12" db="EMBL/GenBank/DDBJ databases">
        <title>Chitinophagaceae gen. sp. nov., a new member of the family Chitinophagaceae, isolated from soil in a chemical factory.</title>
        <authorList>
            <person name="Ke Z."/>
        </authorList>
    </citation>
    <scope>NUCLEOTIDE SEQUENCE [LARGE SCALE GENOMIC DNA]</scope>
    <source>
        <strain evidence="16 17">LY-5</strain>
    </source>
</reference>
<dbReference type="SUPFAM" id="SSF52954">
    <property type="entry name" value="Class II aaRS ABD-related"/>
    <property type="match status" value="1"/>
</dbReference>
<keyword evidence="3 13" id="KW-0820">tRNA-binding</keyword>